<evidence type="ECO:0000256" key="1">
    <source>
        <dbReference type="SAM" id="Phobius"/>
    </source>
</evidence>
<dbReference type="EMBL" id="FYAH01000001">
    <property type="protein sequence ID" value="SMY15329.1"/>
    <property type="molecule type" value="Genomic_DNA"/>
</dbReference>
<protein>
    <submittedName>
        <fullName evidence="2">Uncharacterized protein</fullName>
    </submittedName>
</protein>
<keyword evidence="1" id="KW-0472">Membrane</keyword>
<keyword evidence="1" id="KW-0812">Transmembrane</keyword>
<keyword evidence="1" id="KW-1133">Transmembrane helix</keyword>
<sequence>MGFATNGFLLLKSQQKSITVSTLTEEELHKGIQMVKYGALCLLFAIILGGVVMVVDRIHNDHLLKQTKDSVYLDSDKERVDFVAEIVRKDILKPDQVFPEVENGLPPYRYGYADLNNDGSDEVFIIMQIDEFCTKNGCEGYLFSHTQKKLASWKNIYRPILIADESHNGWRDILIASENKMHRIEYIAGAYQTDLAKAPEFNNRQQALIAVGLALDSKYYRDGGSNLVLNYSQPIFDCQQCFLFSFNRYSESDNDYYLSVNSKDKTVATYP</sequence>
<keyword evidence="3" id="KW-1185">Reference proteome</keyword>
<name>A0A1Y6KT29_9GAMM</name>
<accession>A0A1Y6KT29</accession>
<organism evidence="2 3">
    <name type="scientific">Photobacterium aquimaris</name>
    <dbReference type="NCBI Taxonomy" id="512643"/>
    <lineage>
        <taxon>Bacteria</taxon>
        <taxon>Pseudomonadati</taxon>
        <taxon>Pseudomonadota</taxon>
        <taxon>Gammaproteobacteria</taxon>
        <taxon>Vibrionales</taxon>
        <taxon>Vibrionaceae</taxon>
        <taxon>Photobacterium</taxon>
    </lineage>
</organism>
<proteinExistence type="predicted"/>
<feature type="transmembrane region" description="Helical" evidence="1">
    <location>
        <begin position="37"/>
        <end position="55"/>
    </location>
</feature>
<evidence type="ECO:0000313" key="3">
    <source>
        <dbReference type="Proteomes" id="UP000196485"/>
    </source>
</evidence>
<evidence type="ECO:0000313" key="2">
    <source>
        <dbReference type="EMBL" id="SMY15329.1"/>
    </source>
</evidence>
<reference evidence="3" key="1">
    <citation type="submission" date="2017-06" db="EMBL/GenBank/DDBJ databases">
        <authorList>
            <person name="Rodrigo-Torres L."/>
            <person name="Arahal R. D."/>
            <person name="Lucena T."/>
        </authorList>
    </citation>
    <scope>NUCLEOTIDE SEQUENCE [LARGE SCALE GENOMIC DNA]</scope>
    <source>
        <strain evidence="3">type strain: CECT 9192</strain>
    </source>
</reference>
<dbReference type="Proteomes" id="UP000196485">
    <property type="component" value="Unassembled WGS sequence"/>
</dbReference>
<gene>
    <name evidence="2" type="ORF">PAQU9191_00552</name>
</gene>
<dbReference type="AlphaFoldDB" id="A0A1Y6KT29"/>